<dbReference type="PROSITE" id="PS50983">
    <property type="entry name" value="FE_B12_PBP"/>
    <property type="match status" value="1"/>
</dbReference>
<proteinExistence type="inferred from homology"/>
<dbReference type="AlphaFoldDB" id="A0A6S6R228"/>
<reference evidence="8 9" key="1">
    <citation type="journal article" date="2016" name="Int. J. Syst. Evol. Microbiol.">
        <title>Descriptions of Anaerotaenia torta gen. nov., sp. nov. and Anaerocolumna cellulosilytica gen. nov., sp. nov. isolated from a methanogenic reactor of cattle waste.</title>
        <authorList>
            <person name="Uek A."/>
            <person name="Ohtaki Y."/>
            <person name="Kaku N."/>
            <person name="Ueki K."/>
        </authorList>
    </citation>
    <scope>NUCLEOTIDE SEQUENCE [LARGE SCALE GENOMIC DNA]</scope>
    <source>
        <strain evidence="8 9">SN021</strain>
    </source>
</reference>
<dbReference type="Pfam" id="PF01497">
    <property type="entry name" value="Peripla_BP_2"/>
    <property type="match status" value="1"/>
</dbReference>
<dbReference type="Gene3D" id="1.10.10.60">
    <property type="entry name" value="Homeodomain-like"/>
    <property type="match status" value="1"/>
</dbReference>
<keyword evidence="4" id="KW-0732">Signal</keyword>
<dbReference type="SMART" id="SM00342">
    <property type="entry name" value="HTH_ARAC"/>
    <property type="match status" value="1"/>
</dbReference>
<dbReference type="InterPro" id="IPR002491">
    <property type="entry name" value="ABC_transptr_periplasmic_BD"/>
</dbReference>
<name>A0A6S6R228_9FIRM</name>
<protein>
    <submittedName>
        <fullName evidence="8">Uncharacterized protein</fullName>
    </submittedName>
</protein>
<dbReference type="RefSeq" id="WP_184090114.1">
    <property type="nucleotide sequence ID" value="NZ_AP023367.1"/>
</dbReference>
<dbReference type="SUPFAM" id="SSF53807">
    <property type="entry name" value="Helical backbone' metal receptor"/>
    <property type="match status" value="1"/>
</dbReference>
<dbReference type="EMBL" id="AP023367">
    <property type="protein sequence ID" value="BCJ93251.1"/>
    <property type="molecule type" value="Genomic_DNA"/>
</dbReference>
<dbReference type="GO" id="GO:1901678">
    <property type="term" value="P:iron coordination entity transport"/>
    <property type="evidence" value="ECO:0007669"/>
    <property type="project" value="UniProtKB-ARBA"/>
</dbReference>
<dbReference type="InterPro" id="IPR009057">
    <property type="entry name" value="Homeodomain-like_sf"/>
</dbReference>
<dbReference type="PRINTS" id="PR00032">
    <property type="entry name" value="HTHARAC"/>
</dbReference>
<dbReference type="GO" id="GO:0043565">
    <property type="term" value="F:sequence-specific DNA binding"/>
    <property type="evidence" value="ECO:0007669"/>
    <property type="project" value="InterPro"/>
</dbReference>
<keyword evidence="6" id="KW-0238">DNA-binding</keyword>
<dbReference type="GO" id="GO:0003700">
    <property type="term" value="F:DNA-binding transcription factor activity"/>
    <property type="evidence" value="ECO:0007669"/>
    <property type="project" value="InterPro"/>
</dbReference>
<dbReference type="SUPFAM" id="SSF46689">
    <property type="entry name" value="Homeodomain-like"/>
    <property type="match status" value="2"/>
</dbReference>
<keyword evidence="7" id="KW-0804">Transcription</keyword>
<comment type="subcellular location">
    <subcellularLocation>
        <location evidence="1">Cell envelope</location>
    </subcellularLocation>
</comment>
<evidence type="ECO:0000256" key="3">
    <source>
        <dbReference type="ARBA" id="ARBA00022448"/>
    </source>
</evidence>
<dbReference type="PROSITE" id="PS01124">
    <property type="entry name" value="HTH_ARAC_FAMILY_2"/>
    <property type="match status" value="1"/>
</dbReference>
<dbReference type="InterPro" id="IPR020449">
    <property type="entry name" value="Tscrpt_reg_AraC-type_HTH"/>
</dbReference>
<keyword evidence="9" id="KW-1185">Reference proteome</keyword>
<dbReference type="InterPro" id="IPR018062">
    <property type="entry name" value="HTH_AraC-typ_CS"/>
</dbReference>
<evidence type="ECO:0000256" key="2">
    <source>
        <dbReference type="ARBA" id="ARBA00008814"/>
    </source>
</evidence>
<dbReference type="Gene3D" id="3.40.50.1980">
    <property type="entry name" value="Nitrogenase molybdenum iron protein domain"/>
    <property type="match status" value="2"/>
</dbReference>
<evidence type="ECO:0000256" key="6">
    <source>
        <dbReference type="ARBA" id="ARBA00023125"/>
    </source>
</evidence>
<organism evidence="8 9">
    <name type="scientific">Anaerocolumna cellulosilytica</name>
    <dbReference type="NCBI Taxonomy" id="433286"/>
    <lineage>
        <taxon>Bacteria</taxon>
        <taxon>Bacillati</taxon>
        <taxon>Bacillota</taxon>
        <taxon>Clostridia</taxon>
        <taxon>Lachnospirales</taxon>
        <taxon>Lachnospiraceae</taxon>
        <taxon>Anaerocolumna</taxon>
    </lineage>
</organism>
<dbReference type="InterPro" id="IPR051313">
    <property type="entry name" value="Bact_iron-sidero_bind"/>
</dbReference>
<dbReference type="GO" id="GO:0030288">
    <property type="term" value="C:outer membrane-bounded periplasmic space"/>
    <property type="evidence" value="ECO:0007669"/>
    <property type="project" value="TreeGrafter"/>
</dbReference>
<sequence>MNDMKEIRQEDMDMLCSIWKQENIDVNFIKCYTIKEDGEGFVHTITKPVYVYAVKGSGYMQLHSNKHNLKKFQLFHIGNANKICIESFEEGLEYYYIEYKLGRNSIYDKKSLAAKHRIKPLLWNYKMTFENPLFILQLLKQMEKSFQRNTLMEAFGLKALFYQFLDRIAQDSIRDCVCNENSDIVCQALKFMKQEQGRQIIIQDLLDELGISSSHLNRLFKQMTGKSPKEYLVMLRLNSAKIRLLKTEDNLKDIAIACGYADEYQFNRTFKKHIGIAPSGYRNLIAKNRYNTGQYIQLNPKRVAIQYLIGDVLALGVVPVGITEIYEGAVFQDNLNESIILGHQSSWNKEMLAMLEPDLIITVDSDKYHEFSEVAPTLYIPYEILSKEERILLLGTVLNKPEEAKTVLSEYHNKRSVAREKLKKAGLYQSTFSIIEGDLENVSIMGNIFGCGATLYRELLLRASEITQKSVLDKGYGVDRIDLEKLQRYGGDYIIHNKYNGMDDITANEIWHTIPAIKKKHVIDMDFGLNYYSDILSTNAQIDYIVSQLTEMDELMT</sequence>
<dbReference type="PROSITE" id="PS00041">
    <property type="entry name" value="HTH_ARAC_FAMILY_1"/>
    <property type="match status" value="1"/>
</dbReference>
<evidence type="ECO:0000256" key="5">
    <source>
        <dbReference type="ARBA" id="ARBA00023015"/>
    </source>
</evidence>
<dbReference type="InterPro" id="IPR018060">
    <property type="entry name" value="HTH_AraC"/>
</dbReference>
<dbReference type="PANTHER" id="PTHR30532:SF29">
    <property type="entry name" value="FE(3+) DICITRATE-BINDING PERIPLASMIC PROTEIN"/>
    <property type="match status" value="1"/>
</dbReference>
<evidence type="ECO:0000256" key="4">
    <source>
        <dbReference type="ARBA" id="ARBA00022729"/>
    </source>
</evidence>
<dbReference type="Pfam" id="PF12833">
    <property type="entry name" value="HTH_18"/>
    <property type="match status" value="1"/>
</dbReference>
<accession>A0A6S6R228</accession>
<dbReference type="Proteomes" id="UP000515561">
    <property type="component" value="Chromosome"/>
</dbReference>
<dbReference type="PANTHER" id="PTHR30532">
    <property type="entry name" value="IRON III DICITRATE-BINDING PERIPLASMIC PROTEIN"/>
    <property type="match status" value="1"/>
</dbReference>
<keyword evidence="3" id="KW-0813">Transport</keyword>
<evidence type="ECO:0000256" key="1">
    <source>
        <dbReference type="ARBA" id="ARBA00004196"/>
    </source>
</evidence>
<comment type="similarity">
    <text evidence="2">Belongs to the bacterial solute-binding protein 8 family.</text>
</comment>
<dbReference type="KEGG" id="acel:acsn021_08200"/>
<evidence type="ECO:0000313" key="9">
    <source>
        <dbReference type="Proteomes" id="UP000515561"/>
    </source>
</evidence>
<evidence type="ECO:0000313" key="8">
    <source>
        <dbReference type="EMBL" id="BCJ93251.1"/>
    </source>
</evidence>
<gene>
    <name evidence="8" type="ORF">acsn021_08200</name>
</gene>
<keyword evidence="5" id="KW-0805">Transcription regulation</keyword>
<evidence type="ECO:0000256" key="7">
    <source>
        <dbReference type="ARBA" id="ARBA00023163"/>
    </source>
</evidence>